<comment type="caution">
    <text evidence="2">The sequence shown here is derived from an EMBL/GenBank/DDBJ whole genome shotgun (WGS) entry which is preliminary data.</text>
</comment>
<proteinExistence type="predicted"/>
<evidence type="ECO:0008006" key="4">
    <source>
        <dbReference type="Google" id="ProtNLM"/>
    </source>
</evidence>
<keyword evidence="3" id="KW-1185">Reference proteome</keyword>
<dbReference type="EMBL" id="JBHUHP010000010">
    <property type="protein sequence ID" value="MFD2092249.1"/>
    <property type="molecule type" value="Genomic_DNA"/>
</dbReference>
<evidence type="ECO:0000256" key="1">
    <source>
        <dbReference type="SAM" id="MobiDB-lite"/>
    </source>
</evidence>
<accession>A0ABW4XBY4</accession>
<evidence type="ECO:0000313" key="3">
    <source>
        <dbReference type="Proteomes" id="UP001597402"/>
    </source>
</evidence>
<reference evidence="3" key="1">
    <citation type="journal article" date="2019" name="Int. J. Syst. Evol. Microbiol.">
        <title>The Global Catalogue of Microorganisms (GCM) 10K type strain sequencing project: providing services to taxonomists for standard genome sequencing and annotation.</title>
        <authorList>
            <consortium name="The Broad Institute Genomics Platform"/>
            <consortium name="The Broad Institute Genome Sequencing Center for Infectious Disease"/>
            <person name="Wu L."/>
            <person name="Ma J."/>
        </authorList>
    </citation>
    <scope>NUCLEOTIDE SEQUENCE [LARGE SCALE GENOMIC DNA]</scope>
    <source>
        <strain evidence="3">JCM 3338</strain>
    </source>
</reference>
<organism evidence="2 3">
    <name type="scientific">Blastococcus deserti</name>
    <dbReference type="NCBI Taxonomy" id="2259033"/>
    <lineage>
        <taxon>Bacteria</taxon>
        <taxon>Bacillati</taxon>
        <taxon>Actinomycetota</taxon>
        <taxon>Actinomycetes</taxon>
        <taxon>Geodermatophilales</taxon>
        <taxon>Geodermatophilaceae</taxon>
        <taxon>Blastococcus</taxon>
    </lineage>
</organism>
<gene>
    <name evidence="2" type="ORF">ACFSHS_11770</name>
</gene>
<sequence>MNGGGITVPPLPPIPGPVSGRRPLSSEDFEEELDIPEFLKQ</sequence>
<feature type="region of interest" description="Disordered" evidence="1">
    <location>
        <begin position="1"/>
        <end position="41"/>
    </location>
</feature>
<name>A0ABW4XBY4_9ACTN</name>
<dbReference type="Proteomes" id="UP001597402">
    <property type="component" value="Unassembled WGS sequence"/>
</dbReference>
<evidence type="ECO:0000313" key="2">
    <source>
        <dbReference type="EMBL" id="MFD2092249.1"/>
    </source>
</evidence>
<protein>
    <recommendedName>
        <fullName evidence="4">Cell division protein FtsZ</fullName>
    </recommendedName>
</protein>
<dbReference type="RefSeq" id="WP_376875759.1">
    <property type="nucleotide sequence ID" value="NZ_JBHUHP010000010.1"/>
</dbReference>